<organism evidence="1 2">
    <name type="scientific">Xanthomonas protegens</name>
    <dbReference type="NCBI Taxonomy" id="3380705"/>
    <lineage>
        <taxon>Bacteria</taxon>
        <taxon>Pseudomonadati</taxon>
        <taxon>Pseudomonadota</taxon>
        <taxon>Gammaproteobacteria</taxon>
        <taxon>Lysobacterales</taxon>
        <taxon>Lysobacteraceae</taxon>
        <taxon>Xanthomonas</taxon>
    </lineage>
</organism>
<reference evidence="1 2" key="1">
    <citation type="journal article" date="2024" name="FEMS Microbiol. Lett.">
        <title>Xanthomonas protegens sp. nov., a novel rice seed-associated bacterium, provides in vivo protection against X. oryzae pv. oryzae, the bacterial leaf blight pathogen.</title>
        <authorList>
            <person name="Rana R."/>
            <person name="Sharma A."/>
            <person name="Madhavan V.N."/>
            <person name="Korpole S."/>
            <person name="Sonti R.V."/>
            <person name="Patel H.K."/>
            <person name="Patil P.B."/>
        </authorList>
    </citation>
    <scope>NUCLEOTIDE SEQUENCE [LARGE SCALE GENOMIC DNA]</scope>
    <source>
        <strain evidence="1 2">PPL118</strain>
    </source>
</reference>
<name>A0ABU9LA79_9XANT</name>
<dbReference type="Proteomes" id="UP001486626">
    <property type="component" value="Unassembled WGS sequence"/>
</dbReference>
<dbReference type="InterPro" id="IPR037883">
    <property type="entry name" value="Knr4/Smi1-like_sf"/>
</dbReference>
<proteinExistence type="predicted"/>
<sequence>MLPSIRALVTSQAGQPRADGVLLYAATDLAERHATFEVARCLPGHVLIGDDSGGQGVPVALTGPAYPVFLCDLGALAEAERVPLAASLPERMAAGSLFFRSVFV</sequence>
<evidence type="ECO:0000313" key="1">
    <source>
        <dbReference type="EMBL" id="MEL4891205.1"/>
    </source>
</evidence>
<dbReference type="EMBL" id="JAQJCQ010000004">
    <property type="protein sequence ID" value="MEL4891205.1"/>
    <property type="molecule type" value="Genomic_DNA"/>
</dbReference>
<evidence type="ECO:0000313" key="2">
    <source>
        <dbReference type="Proteomes" id="UP001486626"/>
    </source>
</evidence>
<gene>
    <name evidence="1" type="ORF">PIQ37_07190</name>
</gene>
<comment type="caution">
    <text evidence="1">The sequence shown here is derived from an EMBL/GenBank/DDBJ whole genome shotgun (WGS) entry which is preliminary data.</text>
</comment>
<dbReference type="Gene3D" id="3.40.1580.10">
    <property type="entry name" value="SMI1/KNR4-like"/>
    <property type="match status" value="1"/>
</dbReference>
<dbReference type="RefSeq" id="WP_342072929.1">
    <property type="nucleotide sequence ID" value="NZ_JAQJCQ010000004.1"/>
</dbReference>
<keyword evidence="2" id="KW-1185">Reference proteome</keyword>
<accession>A0ABU9LA79</accession>
<protein>
    <submittedName>
        <fullName evidence="1">Uncharacterized protein</fullName>
    </submittedName>
</protein>